<dbReference type="GO" id="GO:0009307">
    <property type="term" value="P:DNA restriction-modification system"/>
    <property type="evidence" value="ECO:0007669"/>
    <property type="project" value="UniProtKB-KW"/>
</dbReference>
<dbReference type="PIRSF" id="PIRSF015855">
    <property type="entry name" value="TypeIII_Mtase_mKpnI"/>
    <property type="match status" value="1"/>
</dbReference>
<protein>
    <submittedName>
        <fullName evidence="8">Adenine specific DNA methylase Mod</fullName>
    </submittedName>
</protein>
<gene>
    <name evidence="8" type="ORF">lr2080</name>
</gene>
<evidence type="ECO:0000256" key="1">
    <source>
        <dbReference type="ARBA" id="ARBA00006594"/>
    </source>
</evidence>
<evidence type="ECO:0000259" key="6">
    <source>
        <dbReference type="Pfam" id="PF01555"/>
    </source>
</evidence>
<dbReference type="REBASE" id="34825">
    <property type="entry name" value="M.Lre55730ORF2080P"/>
</dbReference>
<dbReference type="InterPro" id="IPR022221">
    <property type="entry name" value="TypeIII_RM_meth"/>
</dbReference>
<comment type="similarity">
    <text evidence="1">Belongs to the N(4)/N(6)-methyltransferase family.</text>
</comment>
<dbReference type="InterPro" id="IPR002295">
    <property type="entry name" value="N4/N6-MTase_EcoPI_Mod-like"/>
</dbReference>
<feature type="domain" description="Type III restriction/modification enzyme methylation subunit" evidence="7">
    <location>
        <begin position="42"/>
        <end position="97"/>
    </location>
</feature>
<geneLocation type="plasmid" evidence="8">
    <name>pLR584</name>
</geneLocation>
<evidence type="ECO:0000256" key="5">
    <source>
        <dbReference type="ARBA" id="ARBA00022747"/>
    </source>
</evidence>
<feature type="domain" description="DNA methylase N-4/N-6" evidence="6">
    <location>
        <begin position="203"/>
        <end position="533"/>
    </location>
</feature>
<dbReference type="PRINTS" id="PR00506">
    <property type="entry name" value="D21N6MTFRASE"/>
</dbReference>
<dbReference type="SUPFAM" id="SSF53335">
    <property type="entry name" value="S-adenosyl-L-methionine-dependent methyltransferases"/>
    <property type="match status" value="1"/>
</dbReference>
<dbReference type="GO" id="GO:0003677">
    <property type="term" value="F:DNA binding"/>
    <property type="evidence" value="ECO:0007669"/>
    <property type="project" value="InterPro"/>
</dbReference>
<dbReference type="Pfam" id="PF12564">
    <property type="entry name" value="TypeIII_RM_meth"/>
    <property type="match status" value="1"/>
</dbReference>
<evidence type="ECO:0000259" key="7">
    <source>
        <dbReference type="Pfam" id="PF12564"/>
    </source>
</evidence>
<dbReference type="Pfam" id="PF01555">
    <property type="entry name" value="N6_N4_Mtase"/>
    <property type="match status" value="1"/>
</dbReference>
<keyword evidence="2 8" id="KW-0489">Methyltransferase</keyword>
<dbReference type="InterPro" id="IPR002052">
    <property type="entry name" value="DNA_methylase_N6_adenine_CS"/>
</dbReference>
<keyword evidence="3" id="KW-0808">Transferase</keyword>
<sequence>MQIDTRLMEQVKDVLQQFGTKYITKDGSLKRNAVISDLDKYDKDLMVALLANNLIKDEYTEQIADTTVFKLNHFIEMFEYQEFWGNSFTKYANRIGLTSDDKFISDSDDVVLDFPYKDTVLKAGMTKDDVDKEVGADEPFLNETLAHSEISELFEPKVLVNAKLYDTEGEHKATNFDDNDNLVIKGNNLIALHSIAKKYAGKIKLIYLDPPYNTGSDSFKYNDRFSHATWLTFMKSRLEIAKTLMSDNGVIAIQLDDSEGPYLKVLTDSIFGRDNELFTQYVLVRYANKTLKSDMDYHKQIEQIHYYKKNSNAEVKPNKDKVPYDYSKFCYEVKTTGKPSSSIMLGDKQVDIFTKDQVEFKKTSGNPEGLKEIWASGTILNGNSSGRFFRDYLSGRYKKDGYGVVYKVYDIGDDGNDYRFFTGPKKAGATKGKYYQGVPLDVKNGKTSQKLLPIPGFIDMAGSFGNDRLEGGVELRNGKKPEKLLKNIIKYFSNKNDYVMDFFAGSGSTLATAMKMSRKFIAIEQINEQIIKINKRLNNVIHGDQTGISKEVNWQGGGSFVYTELMKKNQGFLYDLQKATTIDELNAVYDRMKQGADLDFRVDLNKFENDSERASLPFEDQKKLLIKLLDKNQLYYNEANIDDADVRDLISDSDYRFNKSFYNGKESK</sequence>
<name>B2MUJ5_LIMRT</name>
<keyword evidence="5" id="KW-0680">Restriction system</keyword>
<evidence type="ECO:0000256" key="3">
    <source>
        <dbReference type="ARBA" id="ARBA00022679"/>
    </source>
</evidence>
<evidence type="ECO:0000313" key="8">
    <source>
        <dbReference type="EMBL" id="ACC62481.1"/>
    </source>
</evidence>
<proteinExistence type="inferred from homology"/>
<accession>B2MUJ5</accession>
<evidence type="ECO:0000256" key="4">
    <source>
        <dbReference type="ARBA" id="ARBA00022691"/>
    </source>
</evidence>
<dbReference type="PROSITE" id="PS00092">
    <property type="entry name" value="N6_MTASE"/>
    <property type="match status" value="1"/>
</dbReference>
<dbReference type="AlphaFoldDB" id="B2MUJ5"/>
<organism evidence="8">
    <name type="scientific">Limosilactobacillus reuteri</name>
    <name type="common">Lactobacillus reuteri</name>
    <dbReference type="NCBI Taxonomy" id="1598"/>
    <lineage>
        <taxon>Bacteria</taxon>
        <taxon>Bacillati</taxon>
        <taxon>Bacillota</taxon>
        <taxon>Bacilli</taxon>
        <taxon>Lactobacillales</taxon>
        <taxon>Lactobacillaceae</taxon>
        <taxon>Limosilactobacillus</taxon>
    </lineage>
</organism>
<dbReference type="EMBL" id="EU620432">
    <property type="protein sequence ID" value="ACC62481.1"/>
    <property type="molecule type" value="Genomic_DNA"/>
</dbReference>
<reference evidence="8" key="1">
    <citation type="submission" date="2008-04" db="EMBL/GenBank/DDBJ databases">
        <title>The draft genome sequence of Lactobacillus reuteri ATCC 55730.</title>
        <authorList>
            <person name="Roos S."/>
            <person name="Jonsson H."/>
        </authorList>
    </citation>
    <scope>NUCLEOTIDE SEQUENCE</scope>
    <source>
        <plasmid evidence="8">pLR584</plasmid>
    </source>
</reference>
<keyword evidence="4" id="KW-0949">S-adenosyl-L-methionine</keyword>
<dbReference type="InterPro" id="IPR029063">
    <property type="entry name" value="SAM-dependent_MTases_sf"/>
</dbReference>
<keyword evidence="8" id="KW-0614">Plasmid</keyword>
<dbReference type="GO" id="GO:0008170">
    <property type="term" value="F:N-methyltransferase activity"/>
    <property type="evidence" value="ECO:0007669"/>
    <property type="project" value="InterPro"/>
</dbReference>
<dbReference type="GO" id="GO:0032259">
    <property type="term" value="P:methylation"/>
    <property type="evidence" value="ECO:0007669"/>
    <property type="project" value="UniProtKB-KW"/>
</dbReference>
<dbReference type="Gene3D" id="3.40.50.150">
    <property type="entry name" value="Vaccinia Virus protein VP39"/>
    <property type="match status" value="1"/>
</dbReference>
<dbReference type="InterPro" id="IPR002941">
    <property type="entry name" value="DNA_methylase_N4/N6"/>
</dbReference>
<evidence type="ECO:0000256" key="2">
    <source>
        <dbReference type="ARBA" id="ARBA00022603"/>
    </source>
</evidence>